<proteinExistence type="predicted"/>
<keyword evidence="1" id="KW-0812">Transmembrane</keyword>
<evidence type="ECO:0000256" key="1">
    <source>
        <dbReference type="SAM" id="Phobius"/>
    </source>
</evidence>
<keyword evidence="3" id="KW-1185">Reference proteome</keyword>
<evidence type="ECO:0000313" key="3">
    <source>
        <dbReference type="Proteomes" id="UP000636888"/>
    </source>
</evidence>
<keyword evidence="1" id="KW-1133">Transmembrane helix</keyword>
<organism evidence="2 3">
    <name type="scientific">Geomesophilobacter sediminis</name>
    <dbReference type="NCBI Taxonomy" id="2798584"/>
    <lineage>
        <taxon>Bacteria</taxon>
        <taxon>Pseudomonadati</taxon>
        <taxon>Thermodesulfobacteriota</taxon>
        <taxon>Desulfuromonadia</taxon>
        <taxon>Geobacterales</taxon>
        <taxon>Geobacteraceae</taxon>
        <taxon>Geomesophilobacter</taxon>
    </lineage>
</organism>
<keyword evidence="1" id="KW-0472">Membrane</keyword>
<feature type="transmembrane region" description="Helical" evidence="1">
    <location>
        <begin position="12"/>
        <end position="32"/>
    </location>
</feature>
<dbReference type="Proteomes" id="UP000636888">
    <property type="component" value="Unassembled WGS sequence"/>
</dbReference>
<protein>
    <submittedName>
        <fullName evidence="2">Uncharacterized protein</fullName>
    </submittedName>
</protein>
<accession>A0A8J7M047</accession>
<sequence>MNRQNTPRSPLQRPFVIGGAVIGVGLCAWYLAGNLGRSVPDPLWTRFVNVALILFVSIYVANLVRRMVDRLRSR</sequence>
<comment type="caution">
    <text evidence="2">The sequence shown here is derived from an EMBL/GenBank/DDBJ whole genome shotgun (WGS) entry which is preliminary data.</text>
</comment>
<gene>
    <name evidence="2" type="ORF">JFN93_01130</name>
</gene>
<dbReference type="AlphaFoldDB" id="A0A8J7M047"/>
<evidence type="ECO:0000313" key="2">
    <source>
        <dbReference type="EMBL" id="MBJ6723297.1"/>
    </source>
</evidence>
<feature type="transmembrane region" description="Helical" evidence="1">
    <location>
        <begin position="44"/>
        <end position="64"/>
    </location>
</feature>
<reference evidence="2" key="1">
    <citation type="submission" date="2020-12" db="EMBL/GenBank/DDBJ databases">
        <title>Geomonas sp. Red875, isolated from river sediment.</title>
        <authorList>
            <person name="Xu Z."/>
            <person name="Zhang Z."/>
            <person name="Masuda Y."/>
            <person name="Itoh H."/>
            <person name="Senoo K."/>
        </authorList>
    </citation>
    <scope>NUCLEOTIDE SEQUENCE</scope>
    <source>
        <strain evidence="2">Red875</strain>
    </source>
</reference>
<dbReference type="EMBL" id="JAEMHM010000001">
    <property type="protein sequence ID" value="MBJ6723297.1"/>
    <property type="molecule type" value="Genomic_DNA"/>
</dbReference>
<name>A0A8J7M047_9BACT</name>